<feature type="compositionally biased region" description="Basic and acidic residues" evidence="1">
    <location>
        <begin position="137"/>
        <end position="154"/>
    </location>
</feature>
<feature type="compositionally biased region" description="Basic and acidic residues" evidence="1">
    <location>
        <begin position="65"/>
        <end position="74"/>
    </location>
</feature>
<feature type="compositionally biased region" description="Basic and acidic residues" evidence="1">
    <location>
        <begin position="116"/>
        <end position="127"/>
    </location>
</feature>
<feature type="chain" id="PRO_5042279236" evidence="2">
    <location>
        <begin position="20"/>
        <end position="182"/>
    </location>
</feature>
<evidence type="ECO:0000313" key="4">
    <source>
        <dbReference type="Proteomes" id="UP001233999"/>
    </source>
</evidence>
<feature type="region of interest" description="Disordered" evidence="1">
    <location>
        <begin position="22"/>
        <end position="182"/>
    </location>
</feature>
<dbReference type="Proteomes" id="UP001233999">
    <property type="component" value="Unassembled WGS sequence"/>
</dbReference>
<accession>A0AAD7ZIG2</accession>
<protein>
    <submittedName>
        <fullName evidence="3">Uncharacterized protein</fullName>
    </submittedName>
</protein>
<evidence type="ECO:0000313" key="3">
    <source>
        <dbReference type="EMBL" id="KAJ9580697.1"/>
    </source>
</evidence>
<feature type="compositionally biased region" description="Basic residues" evidence="1">
    <location>
        <begin position="155"/>
        <end position="164"/>
    </location>
</feature>
<reference evidence="3" key="2">
    <citation type="submission" date="2023-05" db="EMBL/GenBank/DDBJ databases">
        <authorList>
            <person name="Fouks B."/>
        </authorList>
    </citation>
    <scope>NUCLEOTIDE SEQUENCE</scope>
    <source>
        <strain evidence="3">Stay&amp;Tobe</strain>
        <tissue evidence="3">Testes</tissue>
    </source>
</reference>
<comment type="caution">
    <text evidence="3">The sequence shown here is derived from an EMBL/GenBank/DDBJ whole genome shotgun (WGS) entry which is preliminary data.</text>
</comment>
<name>A0AAD7ZIG2_DIPPU</name>
<feature type="signal peptide" evidence="2">
    <location>
        <begin position="1"/>
        <end position="19"/>
    </location>
</feature>
<keyword evidence="4" id="KW-1185">Reference proteome</keyword>
<dbReference type="AlphaFoldDB" id="A0AAD7ZIG2"/>
<evidence type="ECO:0000256" key="2">
    <source>
        <dbReference type="SAM" id="SignalP"/>
    </source>
</evidence>
<organism evidence="3 4">
    <name type="scientific">Diploptera punctata</name>
    <name type="common">Pacific beetle cockroach</name>
    <dbReference type="NCBI Taxonomy" id="6984"/>
    <lineage>
        <taxon>Eukaryota</taxon>
        <taxon>Metazoa</taxon>
        <taxon>Ecdysozoa</taxon>
        <taxon>Arthropoda</taxon>
        <taxon>Hexapoda</taxon>
        <taxon>Insecta</taxon>
        <taxon>Pterygota</taxon>
        <taxon>Neoptera</taxon>
        <taxon>Polyneoptera</taxon>
        <taxon>Dictyoptera</taxon>
        <taxon>Blattodea</taxon>
        <taxon>Blaberoidea</taxon>
        <taxon>Blaberidae</taxon>
        <taxon>Diplopterinae</taxon>
        <taxon>Diploptera</taxon>
    </lineage>
</organism>
<reference evidence="3" key="1">
    <citation type="journal article" date="2023" name="IScience">
        <title>Live-bearing cockroach genome reveals convergent evolutionary mechanisms linked to viviparity in insects and beyond.</title>
        <authorList>
            <person name="Fouks B."/>
            <person name="Harrison M.C."/>
            <person name="Mikhailova A.A."/>
            <person name="Marchal E."/>
            <person name="English S."/>
            <person name="Carruthers M."/>
            <person name="Jennings E.C."/>
            <person name="Chiamaka E.L."/>
            <person name="Frigard R.A."/>
            <person name="Pippel M."/>
            <person name="Attardo G.M."/>
            <person name="Benoit J.B."/>
            <person name="Bornberg-Bauer E."/>
            <person name="Tobe S.S."/>
        </authorList>
    </citation>
    <scope>NUCLEOTIDE SEQUENCE</scope>
    <source>
        <strain evidence="3">Stay&amp;Tobe</strain>
    </source>
</reference>
<feature type="compositionally biased region" description="Basic and acidic residues" evidence="1">
    <location>
        <begin position="98"/>
        <end position="110"/>
    </location>
</feature>
<keyword evidence="2" id="KW-0732">Signal</keyword>
<evidence type="ECO:0000256" key="1">
    <source>
        <dbReference type="SAM" id="MobiDB-lite"/>
    </source>
</evidence>
<gene>
    <name evidence="3" type="ORF">L9F63_024125</name>
</gene>
<feature type="compositionally biased region" description="Basic residues" evidence="1">
    <location>
        <begin position="172"/>
        <end position="182"/>
    </location>
</feature>
<sequence>MAPTAVYLSLLVLVVGAGCYRPHENQPMYERSDYSGSPDYGLESEDGDYGHQNYHPKYVDEDEPALEKGNDMYNRDGFSNSSKGTKAELMNRASIDQYETKTRENHEFRKPYKNGEFGDSRPDKETRDDDGEEKEEDGGKNKHRLDPEYVEPRHPHGGHHKGHGSHRELPYHHQRKHSPQTP</sequence>
<proteinExistence type="predicted"/>
<dbReference type="EMBL" id="JASPKZ010008199">
    <property type="protein sequence ID" value="KAJ9580697.1"/>
    <property type="molecule type" value="Genomic_DNA"/>
</dbReference>